<proteinExistence type="predicted"/>
<dbReference type="PANTHER" id="PTHR19446">
    <property type="entry name" value="REVERSE TRANSCRIPTASES"/>
    <property type="match status" value="1"/>
</dbReference>
<dbReference type="GO" id="GO:0003676">
    <property type="term" value="F:nucleic acid binding"/>
    <property type="evidence" value="ECO:0007669"/>
    <property type="project" value="InterPro"/>
</dbReference>
<dbReference type="GO" id="GO:0004523">
    <property type="term" value="F:RNA-DNA hybrid ribonuclease activity"/>
    <property type="evidence" value="ECO:0007669"/>
    <property type="project" value="InterPro"/>
</dbReference>
<name>A0A8B9AIA6_PHODC</name>
<evidence type="ECO:0000259" key="2">
    <source>
        <dbReference type="Pfam" id="PF13456"/>
    </source>
</evidence>
<dbReference type="KEGG" id="pda:120111723"/>
<feature type="domain" description="Reverse transcriptase" evidence="1">
    <location>
        <begin position="466"/>
        <end position="591"/>
    </location>
</feature>
<accession>A0A8B9AIA6</accession>
<dbReference type="InterPro" id="IPR002156">
    <property type="entry name" value="RNaseH_domain"/>
</dbReference>
<dbReference type="InterPro" id="IPR036397">
    <property type="entry name" value="RNaseH_sf"/>
</dbReference>
<dbReference type="Gene3D" id="3.30.420.10">
    <property type="entry name" value="Ribonuclease H-like superfamily/Ribonuclease H"/>
    <property type="match status" value="1"/>
</dbReference>
<reference evidence="4" key="2">
    <citation type="submission" date="2025-08" db="UniProtKB">
        <authorList>
            <consortium name="RefSeq"/>
        </authorList>
    </citation>
    <scope>IDENTIFICATION</scope>
    <source>
        <tissue evidence="4">Young leaves</tissue>
    </source>
</reference>
<dbReference type="CDD" id="cd06222">
    <property type="entry name" value="RNase_H_like"/>
    <property type="match status" value="1"/>
</dbReference>
<keyword evidence="3" id="KW-1185">Reference proteome</keyword>
<dbReference type="RefSeq" id="XP_038985517.1">
    <property type="nucleotide sequence ID" value="XM_039129589.1"/>
</dbReference>
<evidence type="ECO:0000313" key="4">
    <source>
        <dbReference type="RefSeq" id="XP_038985517.1"/>
    </source>
</evidence>
<dbReference type="InterPro" id="IPR012337">
    <property type="entry name" value="RNaseH-like_sf"/>
</dbReference>
<organism evidence="3 4">
    <name type="scientific">Phoenix dactylifera</name>
    <name type="common">Date palm</name>
    <dbReference type="NCBI Taxonomy" id="42345"/>
    <lineage>
        <taxon>Eukaryota</taxon>
        <taxon>Viridiplantae</taxon>
        <taxon>Streptophyta</taxon>
        <taxon>Embryophyta</taxon>
        <taxon>Tracheophyta</taxon>
        <taxon>Spermatophyta</taxon>
        <taxon>Magnoliopsida</taxon>
        <taxon>Liliopsida</taxon>
        <taxon>Arecaceae</taxon>
        <taxon>Coryphoideae</taxon>
        <taxon>Phoeniceae</taxon>
        <taxon>Phoenix</taxon>
    </lineage>
</organism>
<dbReference type="InterPro" id="IPR036691">
    <property type="entry name" value="Endo/exonu/phosph_ase_sf"/>
</dbReference>
<protein>
    <submittedName>
        <fullName evidence="4">Uncharacterized protein LOC120111723</fullName>
    </submittedName>
</protein>
<reference evidence="3" key="1">
    <citation type="journal article" date="2019" name="Nat. Commun.">
        <title>Genome-wide association mapping of date palm fruit traits.</title>
        <authorList>
            <person name="Hazzouri K.M."/>
            <person name="Gros-Balthazard M."/>
            <person name="Flowers J.M."/>
            <person name="Copetti D."/>
            <person name="Lemansour A."/>
            <person name="Lebrun M."/>
            <person name="Masmoudi K."/>
            <person name="Ferrand S."/>
            <person name="Dhar M.I."/>
            <person name="Fresquez Z.A."/>
            <person name="Rosas U."/>
            <person name="Zhang J."/>
            <person name="Talag J."/>
            <person name="Lee S."/>
            <person name="Kudrna D."/>
            <person name="Powell R.F."/>
            <person name="Leitch I.J."/>
            <person name="Krueger R.R."/>
            <person name="Wing R.A."/>
            <person name="Amiri K.M.A."/>
            <person name="Purugganan M.D."/>
        </authorList>
    </citation>
    <scope>NUCLEOTIDE SEQUENCE [LARGE SCALE GENOMIC DNA]</scope>
    <source>
        <strain evidence="3">cv. Khalas</strain>
    </source>
</reference>
<dbReference type="InterPro" id="IPR043502">
    <property type="entry name" value="DNA/RNA_pol_sf"/>
</dbReference>
<dbReference type="CDD" id="cd01650">
    <property type="entry name" value="RT_nLTR_like"/>
    <property type="match status" value="1"/>
</dbReference>
<dbReference type="Proteomes" id="UP000228380">
    <property type="component" value="Chromosome 8"/>
</dbReference>
<dbReference type="Pfam" id="PF00078">
    <property type="entry name" value="RVT_1"/>
    <property type="match status" value="1"/>
</dbReference>
<dbReference type="InterPro" id="IPR000477">
    <property type="entry name" value="RT_dom"/>
</dbReference>
<dbReference type="AlphaFoldDB" id="A0A8B9AIA6"/>
<evidence type="ECO:0000313" key="3">
    <source>
        <dbReference type="Proteomes" id="UP000228380"/>
    </source>
</evidence>
<feature type="domain" description="RNase H type-1" evidence="2">
    <location>
        <begin position="654"/>
        <end position="766"/>
    </location>
</feature>
<dbReference type="SUPFAM" id="SSF56672">
    <property type="entry name" value="DNA/RNA polymerases"/>
    <property type="match status" value="1"/>
</dbReference>
<dbReference type="InterPro" id="IPR044730">
    <property type="entry name" value="RNase_H-like_dom_plant"/>
</dbReference>
<evidence type="ECO:0000259" key="1">
    <source>
        <dbReference type="Pfam" id="PF00078"/>
    </source>
</evidence>
<dbReference type="SUPFAM" id="SSF53098">
    <property type="entry name" value="Ribonuclease H-like"/>
    <property type="match status" value="1"/>
</dbReference>
<gene>
    <name evidence="4" type="primary">LOC120111723</name>
</gene>
<dbReference type="Pfam" id="PF13456">
    <property type="entry name" value="RVT_3"/>
    <property type="match status" value="1"/>
</dbReference>
<dbReference type="GeneID" id="120111723"/>
<dbReference type="OrthoDB" id="1111158at2759"/>
<sequence length="827" mass="93998">MRALLWNCRGAGKPSFAPAFRRLVHLHRPEICVLFETRLSGRSLQKARAAVPRSWGFHAVESQGLSGGIIVTWAQGDYEVDVFNVCKQEVILVISEANRSPWVLAAVYASTDYRERRRLWAEATQLINQGYPMIVADLGFSGPQFTWCNNQQGQARVWERLDRAFATPGWVQCFSDYQVRHLPRIASDHCPLLVSTDAVVSFRSPFRFEKFWTCYPRSWEIVRAAWGVPVRGDAMYRVSRLLELTKRRLKRWNQEEVGNIFRRIEEAEEAIAKLQTQEAGEGGLAEEELGELRSLLAMHDSLLRQQEILWRQKSRVQWIQEGDRNTRFFHQAAVIRRHRNRIRAIRDEDGQLVEDPDMIRRVLEGFFRARWSEQTGPVASEGPVPPSIRVVEEDTAALIRPVLAREIQEVMWSLEGDKTPGPDGFPPFFFRRYWMIVGQRVTEAIQQYFSTAVMSTDWQRTLVTLIPKRQDASEPSHFRPISLCTTLYKVTAKILALRLRDILPRLISPEQGAFVGGRSITDNVLIAQEFMFDLGRASSRRSLMGIKLDMERAYDRMRWDFVQQSLQGFGFPEAWIRWVMGCIRAPSFAIPVNGSPSRNASIFEGRRLPPRMVVDRAMRYAREVTTAAISFTSEIARDIWGTLSAATAPSMSVDGVSGGAGFVIRDHRGRLIAAGGCRTPGFTAVGAELRAAWEGIAYARRVLRAEHICLEGDSSVVIDWIRGVDRFGDSHPLIREVRRLAQELSDFQAAHVFREANSVADWVASFVARHSGEVIWTSVGDIPPTFYSLLSFDLAGSSGFSVNSLVYTFPAQAKVAIDFRRREIEEL</sequence>
<dbReference type="Gene3D" id="3.60.10.10">
    <property type="entry name" value="Endonuclease/exonuclease/phosphatase"/>
    <property type="match status" value="1"/>
</dbReference>
<dbReference type="SUPFAM" id="SSF56219">
    <property type="entry name" value="DNase I-like"/>
    <property type="match status" value="1"/>
</dbReference>